<evidence type="ECO:0000313" key="2">
    <source>
        <dbReference type="Proteomes" id="UP000076563"/>
    </source>
</evidence>
<dbReference type="EMBL" id="LQRA01000095">
    <property type="protein sequence ID" value="KZE73131.1"/>
    <property type="molecule type" value="Genomic_DNA"/>
</dbReference>
<keyword evidence="2" id="KW-1185">Reference proteome</keyword>
<comment type="caution">
    <text evidence="1">The sequence shown here is derived from an EMBL/GenBank/DDBJ whole genome shotgun (WGS) entry which is preliminary data.</text>
</comment>
<name>A0A163UCC6_9BACL</name>
<protein>
    <submittedName>
        <fullName evidence="1">Uncharacterized protein</fullName>
    </submittedName>
</protein>
<dbReference type="AlphaFoldDB" id="A0A163UCC6"/>
<reference evidence="2" key="1">
    <citation type="submission" date="2016-01" db="EMBL/GenBank/DDBJ databases">
        <title>Draft genome of Chromobacterium sp. F49.</title>
        <authorList>
            <person name="Hong K.W."/>
        </authorList>
    </citation>
    <scope>NUCLEOTIDE SEQUENCE [LARGE SCALE GENOMIC DNA]</scope>
    <source>
        <strain evidence="2">M63</strain>
    </source>
</reference>
<evidence type="ECO:0000313" key="1">
    <source>
        <dbReference type="EMBL" id="KZE73131.1"/>
    </source>
</evidence>
<sequence>MGKSGKIKDTLGLPTVSDMTAELTVAMKNFVSTLSDKIRNSGRKPAIKVIEQAKESTAARTSRQSLAG</sequence>
<accession>A0A163UCC6</accession>
<organism evidence="1 2">
    <name type="scientific">Paenibacillus elgii</name>
    <dbReference type="NCBI Taxonomy" id="189691"/>
    <lineage>
        <taxon>Bacteria</taxon>
        <taxon>Bacillati</taxon>
        <taxon>Bacillota</taxon>
        <taxon>Bacilli</taxon>
        <taxon>Bacillales</taxon>
        <taxon>Paenibacillaceae</taxon>
        <taxon>Paenibacillus</taxon>
    </lineage>
</organism>
<proteinExistence type="predicted"/>
<dbReference type="Proteomes" id="UP000076563">
    <property type="component" value="Unassembled WGS sequence"/>
</dbReference>
<gene>
    <name evidence="1" type="ORF">AV654_32880</name>
</gene>